<dbReference type="InterPro" id="IPR036052">
    <property type="entry name" value="TrpB-like_PALP_sf"/>
</dbReference>
<dbReference type="GO" id="GO:0030378">
    <property type="term" value="F:serine racemase activity"/>
    <property type="evidence" value="ECO:0000318"/>
    <property type="project" value="GO_Central"/>
</dbReference>
<dbReference type="SUPFAM" id="SSF53686">
    <property type="entry name" value="Tryptophan synthase beta subunit-like PLP-dependent enzymes"/>
    <property type="match status" value="1"/>
</dbReference>
<dbReference type="KEGG" id="spu:105443552"/>
<evidence type="ECO:0000259" key="4">
    <source>
        <dbReference type="Pfam" id="PF00291"/>
    </source>
</evidence>
<comment type="cofactor">
    <cofactor evidence="1">
        <name>pyridoxal 5'-phosphate</name>
        <dbReference type="ChEBI" id="CHEBI:597326"/>
    </cofactor>
</comment>
<dbReference type="OrthoDB" id="4418812at2759"/>
<organism evidence="5 6">
    <name type="scientific">Strongylocentrotus purpuratus</name>
    <name type="common">Purple sea urchin</name>
    <dbReference type="NCBI Taxonomy" id="7668"/>
    <lineage>
        <taxon>Eukaryota</taxon>
        <taxon>Metazoa</taxon>
        <taxon>Echinodermata</taxon>
        <taxon>Eleutherozoa</taxon>
        <taxon>Echinozoa</taxon>
        <taxon>Echinoidea</taxon>
        <taxon>Euechinoidea</taxon>
        <taxon>Echinacea</taxon>
        <taxon>Camarodonta</taxon>
        <taxon>Echinidea</taxon>
        <taxon>Strongylocentrotidae</taxon>
        <taxon>Strongylocentrotus</taxon>
    </lineage>
</organism>
<dbReference type="GO" id="GO:0070179">
    <property type="term" value="P:D-serine biosynthetic process"/>
    <property type="evidence" value="ECO:0000318"/>
    <property type="project" value="GO_Central"/>
</dbReference>
<dbReference type="RefSeq" id="XP_030830718.1">
    <property type="nucleotide sequence ID" value="XM_030974858.1"/>
</dbReference>
<dbReference type="GO" id="GO:0003941">
    <property type="term" value="F:L-serine ammonia-lyase activity"/>
    <property type="evidence" value="ECO:0000318"/>
    <property type="project" value="GO_Central"/>
</dbReference>
<dbReference type="CDD" id="cd01562">
    <property type="entry name" value="Thr-dehyd"/>
    <property type="match status" value="1"/>
</dbReference>
<dbReference type="FunFam" id="3.40.50.1100:FF:000208">
    <property type="entry name" value="Uncharacterized protein"/>
    <property type="match status" value="1"/>
</dbReference>
<dbReference type="Proteomes" id="UP000007110">
    <property type="component" value="Unassembled WGS sequence"/>
</dbReference>
<evidence type="ECO:0000313" key="5">
    <source>
        <dbReference type="EnsemblMetazoa" id="XP_030830718"/>
    </source>
</evidence>
<dbReference type="AlphaFoldDB" id="A0A7M7N3T6"/>
<feature type="domain" description="Tryptophan synthase beta chain-like PALP" evidence="4">
    <location>
        <begin position="62"/>
        <end position="341"/>
    </location>
</feature>
<evidence type="ECO:0000256" key="1">
    <source>
        <dbReference type="ARBA" id="ARBA00001933"/>
    </source>
</evidence>
<dbReference type="Gene3D" id="3.40.50.1100">
    <property type="match status" value="2"/>
</dbReference>
<evidence type="ECO:0000256" key="3">
    <source>
        <dbReference type="ARBA" id="ARBA00022898"/>
    </source>
</evidence>
<dbReference type="Pfam" id="PF00291">
    <property type="entry name" value="PALP"/>
    <property type="match status" value="1"/>
</dbReference>
<dbReference type="GO" id="GO:0030170">
    <property type="term" value="F:pyridoxal phosphate binding"/>
    <property type="evidence" value="ECO:0000318"/>
    <property type="project" value="GO_Central"/>
</dbReference>
<reference evidence="6" key="1">
    <citation type="submission" date="2015-02" db="EMBL/GenBank/DDBJ databases">
        <title>Genome sequencing for Strongylocentrotus purpuratus.</title>
        <authorList>
            <person name="Murali S."/>
            <person name="Liu Y."/>
            <person name="Vee V."/>
            <person name="English A."/>
            <person name="Wang M."/>
            <person name="Skinner E."/>
            <person name="Han Y."/>
            <person name="Muzny D.M."/>
            <person name="Worley K.C."/>
            <person name="Gibbs R.A."/>
        </authorList>
    </citation>
    <scope>NUCLEOTIDE SEQUENCE</scope>
</reference>
<dbReference type="EnsemblMetazoa" id="XM_030974858">
    <property type="protein sequence ID" value="XP_030830718"/>
    <property type="gene ID" value="LOC105443552"/>
</dbReference>
<dbReference type="PANTHER" id="PTHR43050:SF1">
    <property type="entry name" value="SERINE RACEMASE"/>
    <property type="match status" value="1"/>
</dbReference>
<accession>A0A7M7N3T6</accession>
<comment type="similarity">
    <text evidence="2">Belongs to the serine/threonine dehydratase family.</text>
</comment>
<reference evidence="5" key="2">
    <citation type="submission" date="2021-01" db="UniProtKB">
        <authorList>
            <consortium name="EnsemblMetazoa"/>
        </authorList>
    </citation>
    <scope>IDENTIFICATION</scope>
</reference>
<proteinExistence type="inferred from homology"/>
<dbReference type="GeneID" id="105443552"/>
<dbReference type="InterPro" id="IPR001926">
    <property type="entry name" value="TrpB-like_PALP"/>
</dbReference>
<dbReference type="InParanoid" id="A0A7M7N3T6"/>
<keyword evidence="6" id="KW-1185">Reference proteome</keyword>
<dbReference type="PANTHER" id="PTHR43050">
    <property type="entry name" value="SERINE / THREONINE RACEMASE FAMILY MEMBER"/>
    <property type="match status" value="1"/>
</dbReference>
<keyword evidence="3" id="KW-0663">Pyridoxal phosphate</keyword>
<protein>
    <recommendedName>
        <fullName evidence="4">Tryptophan synthase beta chain-like PALP domain-containing protein</fullName>
    </recommendedName>
</protein>
<dbReference type="OMA" id="SGNYACG"/>
<evidence type="ECO:0000256" key="2">
    <source>
        <dbReference type="ARBA" id="ARBA00010869"/>
    </source>
</evidence>
<name>A0A7M7N3T6_STRPU</name>
<dbReference type="GO" id="GO:0005524">
    <property type="term" value="F:ATP binding"/>
    <property type="evidence" value="ECO:0000318"/>
    <property type="project" value="GO_Central"/>
</dbReference>
<dbReference type="GO" id="GO:0000287">
    <property type="term" value="F:magnesium ion binding"/>
    <property type="evidence" value="ECO:0000318"/>
    <property type="project" value="GO_Central"/>
</dbReference>
<sequence length="375" mass="40088">MVGRIRWLDLPELCCICLCHHLSTQIVRSVMASERQGSPLPFSVTTSVTEESVRASAKRIAGQIHQTPVMTSSKLDQKTRGRKVFFKCEHLQKTGSFKVRGARSALTKLLETGIDPSDVNLVTYSSGNFAAGLTVAAGSTGIKNCTILMSRDCSPLKKTLVESLGAKVQLFTGDQERVAKPRSAVEAGALYISSGQTYDVISGQGTVGLEFLSQVPELDAIVVPVGGGGLISGIATIAKAIKPNILIIGAEPSLSNSCELSLRNGNLCQLNHVEKANSTVADGLRVSIGSNTWPIIKEYVDDVISVSEDEIKNATLLVWHYLKQCVEPCAGVPLAAIFSEKFASLPAEVINVGVILSGGNISQECMRIFLQDNEN</sequence>
<evidence type="ECO:0000313" key="6">
    <source>
        <dbReference type="Proteomes" id="UP000007110"/>
    </source>
</evidence>